<evidence type="ECO:0000313" key="1">
    <source>
        <dbReference type="EnsemblMetazoa" id="CJA37532b.1"/>
    </source>
</evidence>
<protein>
    <submittedName>
        <fullName evidence="1">Uncharacterized protein</fullName>
    </submittedName>
</protein>
<keyword evidence="2" id="KW-1185">Reference proteome</keyword>
<reference evidence="2" key="1">
    <citation type="submission" date="2010-08" db="EMBL/GenBank/DDBJ databases">
        <authorList>
            <consortium name="Caenorhabditis japonica Sequencing Consortium"/>
            <person name="Wilson R.K."/>
        </authorList>
    </citation>
    <scope>NUCLEOTIDE SEQUENCE [LARGE SCALE GENOMIC DNA]</scope>
    <source>
        <strain evidence="2">DF5081</strain>
    </source>
</reference>
<dbReference type="Proteomes" id="UP000005237">
    <property type="component" value="Unassembled WGS sequence"/>
</dbReference>
<dbReference type="PANTHER" id="PTHR37970:SF1">
    <property type="entry name" value="SERINE-RICH ADHESIN FOR PLATELETS"/>
    <property type="match status" value="1"/>
</dbReference>
<dbReference type="PANTHER" id="PTHR37970">
    <property type="entry name" value="PROTEIN CBG08587"/>
    <property type="match status" value="1"/>
</dbReference>
<organism evidence="1 2">
    <name type="scientific">Caenorhabditis japonica</name>
    <dbReference type="NCBI Taxonomy" id="281687"/>
    <lineage>
        <taxon>Eukaryota</taxon>
        <taxon>Metazoa</taxon>
        <taxon>Ecdysozoa</taxon>
        <taxon>Nematoda</taxon>
        <taxon>Chromadorea</taxon>
        <taxon>Rhabditida</taxon>
        <taxon>Rhabditina</taxon>
        <taxon>Rhabditomorpha</taxon>
        <taxon>Rhabditoidea</taxon>
        <taxon>Rhabditidae</taxon>
        <taxon>Peloderinae</taxon>
        <taxon>Caenorhabditis</taxon>
    </lineage>
</organism>
<proteinExistence type="predicted"/>
<sequence>MPRLNLCSFHSLAAHQLNQRMDRTHHEELVSFILLQVLQALKMLQGEGVESLSTNFKEFLLAYRSPSVDASYNEFPRLLFLPETLGAEIEIGGDELVGLCRYALRALCTLLHHKMDGKAPAIKLRSRFSRALSACALLLQEDKSNSLTKAKNVMELALWSDGEHFKSEQEARVWIDTARADCVDNLCRQLICDSTRQLGARERFRIEFLLSATPRSIIESQKSTMTANVK</sequence>
<name>A0A8R1IT15_CAEJA</name>
<dbReference type="EnsemblMetazoa" id="CJA37532b.1">
    <property type="protein sequence ID" value="CJA37532b.1"/>
    <property type="gene ID" value="WBGene00213379"/>
</dbReference>
<evidence type="ECO:0000313" key="2">
    <source>
        <dbReference type="Proteomes" id="UP000005237"/>
    </source>
</evidence>
<reference evidence="1" key="2">
    <citation type="submission" date="2022-06" db="UniProtKB">
        <authorList>
            <consortium name="EnsemblMetazoa"/>
        </authorList>
    </citation>
    <scope>IDENTIFICATION</scope>
    <source>
        <strain evidence="1">DF5081</strain>
    </source>
</reference>
<dbReference type="AlphaFoldDB" id="A0A8R1IT15"/>
<accession>A0A8R1IT15</accession>